<proteinExistence type="predicted"/>
<sequence length="202" mass="22495">MLVSYVSATPAARSLFYVVESFWVLCFVFGDVPGESLVRVARYVTADLGNVALPPWSQVGIHGSRYQSPEPEGVDWDGCNHQFEAPAPGNVALVADFRRGHGRGLDRRRHQGDHGLQLARFSFCQDQHHVFIIGDWGGLPADPEMGQTEPVTADHRKDGFHKREFVAGLDDVAQLAVRDRMRERAADIRPEETRFLLGRSGS</sequence>
<keyword evidence="2" id="KW-1185">Reference proteome</keyword>
<comment type="caution">
    <text evidence="1">The sequence shown here is derived from an EMBL/GenBank/DDBJ whole genome shotgun (WGS) entry which is preliminary data.</text>
</comment>
<evidence type="ECO:0000313" key="2">
    <source>
        <dbReference type="Proteomes" id="UP001189429"/>
    </source>
</evidence>
<dbReference type="Proteomes" id="UP001189429">
    <property type="component" value="Unassembled WGS sequence"/>
</dbReference>
<evidence type="ECO:0000313" key="1">
    <source>
        <dbReference type="EMBL" id="CAK0882243.1"/>
    </source>
</evidence>
<organism evidence="1 2">
    <name type="scientific">Prorocentrum cordatum</name>
    <dbReference type="NCBI Taxonomy" id="2364126"/>
    <lineage>
        <taxon>Eukaryota</taxon>
        <taxon>Sar</taxon>
        <taxon>Alveolata</taxon>
        <taxon>Dinophyceae</taxon>
        <taxon>Prorocentrales</taxon>
        <taxon>Prorocentraceae</taxon>
        <taxon>Prorocentrum</taxon>
    </lineage>
</organism>
<gene>
    <name evidence="1" type="ORF">PCOR1329_LOCUS64814</name>
</gene>
<protein>
    <submittedName>
        <fullName evidence="1">Uncharacterized protein</fullName>
    </submittedName>
</protein>
<name>A0ABN9WA84_9DINO</name>
<reference evidence="1" key="1">
    <citation type="submission" date="2023-10" db="EMBL/GenBank/DDBJ databases">
        <authorList>
            <person name="Chen Y."/>
            <person name="Shah S."/>
            <person name="Dougan E. K."/>
            <person name="Thang M."/>
            <person name="Chan C."/>
        </authorList>
    </citation>
    <scope>NUCLEOTIDE SEQUENCE [LARGE SCALE GENOMIC DNA]</scope>
</reference>
<accession>A0ABN9WA84</accession>
<dbReference type="EMBL" id="CAUYUJ010018281">
    <property type="protein sequence ID" value="CAK0882243.1"/>
    <property type="molecule type" value="Genomic_DNA"/>
</dbReference>